<dbReference type="PaxDb" id="39947-A0A0P0W6E3"/>
<name>A0A0P0W6E3_ORYSJ</name>
<dbReference type="OMA" id="RIACTKF"/>
<dbReference type="Gramene" id="Os04t0103400-01">
    <property type="protein sequence ID" value="Os04t0103400-01"/>
    <property type="gene ID" value="Os04g0103400"/>
</dbReference>
<reference evidence="1 2" key="2">
    <citation type="journal article" date="2013" name="Plant Cell Physiol.">
        <title>Rice Annotation Project Database (RAP-DB): an integrative and interactive database for rice genomics.</title>
        <authorList>
            <person name="Sakai H."/>
            <person name="Lee S.S."/>
            <person name="Tanaka T."/>
            <person name="Numa H."/>
            <person name="Kim J."/>
            <person name="Kawahara Y."/>
            <person name="Wakimoto H."/>
            <person name="Yang C.C."/>
            <person name="Iwamoto M."/>
            <person name="Abe T."/>
            <person name="Yamada Y."/>
            <person name="Muto A."/>
            <person name="Inokuchi H."/>
            <person name="Ikemura T."/>
            <person name="Matsumoto T."/>
            <person name="Sasaki T."/>
            <person name="Itoh T."/>
        </authorList>
    </citation>
    <scope>NUCLEOTIDE SEQUENCE [LARGE SCALE GENOMIC DNA]</scope>
    <source>
        <strain evidence="2">cv. Nipponbare</strain>
    </source>
</reference>
<dbReference type="InParanoid" id="A0A0P0W6E3"/>
<gene>
    <name evidence="1" type="ordered locus">Os04g0103400</name>
    <name evidence="1" type="ORF">OSNPB_040103400</name>
</gene>
<evidence type="ECO:0000313" key="1">
    <source>
        <dbReference type="EMBL" id="BAS87517.1"/>
    </source>
</evidence>
<keyword evidence="2" id="KW-1185">Reference proteome</keyword>
<dbReference type="Proteomes" id="UP000059680">
    <property type="component" value="Chromosome 4"/>
</dbReference>
<reference evidence="1 2" key="3">
    <citation type="journal article" date="2013" name="Rice">
        <title>Improvement of the Oryza sativa Nipponbare reference genome using next generation sequence and optical map data.</title>
        <authorList>
            <person name="Kawahara Y."/>
            <person name="de la Bastide M."/>
            <person name="Hamilton J.P."/>
            <person name="Kanamori H."/>
            <person name="McCombie W.R."/>
            <person name="Ouyang S."/>
            <person name="Schwartz D.C."/>
            <person name="Tanaka T."/>
            <person name="Wu J."/>
            <person name="Zhou S."/>
            <person name="Childs K.L."/>
            <person name="Davidson R.M."/>
            <person name="Lin H."/>
            <person name="Quesada-Ocampo L."/>
            <person name="Vaillancourt B."/>
            <person name="Sakai H."/>
            <person name="Lee S.S."/>
            <person name="Kim J."/>
            <person name="Numa H."/>
            <person name="Itoh T."/>
            <person name="Buell C.R."/>
            <person name="Matsumoto T."/>
        </authorList>
    </citation>
    <scope>NUCLEOTIDE SEQUENCE [LARGE SCALE GENOMIC DNA]</scope>
    <source>
        <strain evidence="2">cv. Nipponbare</strain>
    </source>
</reference>
<organism evidence="1 2">
    <name type="scientific">Oryza sativa subsp. japonica</name>
    <name type="common">Rice</name>
    <dbReference type="NCBI Taxonomy" id="39947"/>
    <lineage>
        <taxon>Eukaryota</taxon>
        <taxon>Viridiplantae</taxon>
        <taxon>Streptophyta</taxon>
        <taxon>Embryophyta</taxon>
        <taxon>Tracheophyta</taxon>
        <taxon>Spermatophyta</taxon>
        <taxon>Magnoliopsida</taxon>
        <taxon>Liliopsida</taxon>
        <taxon>Poales</taxon>
        <taxon>Poaceae</taxon>
        <taxon>BOP clade</taxon>
        <taxon>Oryzoideae</taxon>
        <taxon>Oryzeae</taxon>
        <taxon>Oryzinae</taxon>
        <taxon>Oryza</taxon>
        <taxon>Oryza sativa</taxon>
    </lineage>
</organism>
<reference evidence="2" key="1">
    <citation type="journal article" date="2005" name="Nature">
        <title>The map-based sequence of the rice genome.</title>
        <authorList>
            <consortium name="International rice genome sequencing project (IRGSP)"/>
            <person name="Matsumoto T."/>
            <person name="Wu J."/>
            <person name="Kanamori H."/>
            <person name="Katayose Y."/>
            <person name="Fujisawa M."/>
            <person name="Namiki N."/>
            <person name="Mizuno H."/>
            <person name="Yamamoto K."/>
            <person name="Antonio B.A."/>
            <person name="Baba T."/>
            <person name="Sakata K."/>
            <person name="Nagamura Y."/>
            <person name="Aoki H."/>
            <person name="Arikawa K."/>
            <person name="Arita K."/>
            <person name="Bito T."/>
            <person name="Chiden Y."/>
            <person name="Fujitsuka N."/>
            <person name="Fukunaka R."/>
            <person name="Hamada M."/>
            <person name="Harada C."/>
            <person name="Hayashi A."/>
            <person name="Hijishita S."/>
            <person name="Honda M."/>
            <person name="Hosokawa S."/>
            <person name="Ichikawa Y."/>
            <person name="Idonuma A."/>
            <person name="Iijima M."/>
            <person name="Ikeda M."/>
            <person name="Ikeno M."/>
            <person name="Ito K."/>
            <person name="Ito S."/>
            <person name="Ito T."/>
            <person name="Ito Y."/>
            <person name="Ito Y."/>
            <person name="Iwabuchi A."/>
            <person name="Kamiya K."/>
            <person name="Karasawa W."/>
            <person name="Kurita K."/>
            <person name="Katagiri S."/>
            <person name="Kikuta A."/>
            <person name="Kobayashi H."/>
            <person name="Kobayashi N."/>
            <person name="Machita K."/>
            <person name="Maehara T."/>
            <person name="Masukawa M."/>
            <person name="Mizubayashi T."/>
            <person name="Mukai Y."/>
            <person name="Nagasaki H."/>
            <person name="Nagata Y."/>
            <person name="Naito S."/>
            <person name="Nakashima M."/>
            <person name="Nakama Y."/>
            <person name="Nakamichi Y."/>
            <person name="Nakamura M."/>
            <person name="Meguro A."/>
            <person name="Negishi M."/>
            <person name="Ohta I."/>
            <person name="Ohta T."/>
            <person name="Okamoto M."/>
            <person name="Ono N."/>
            <person name="Saji S."/>
            <person name="Sakaguchi M."/>
            <person name="Sakai K."/>
            <person name="Shibata M."/>
            <person name="Shimokawa T."/>
            <person name="Song J."/>
            <person name="Takazaki Y."/>
            <person name="Terasawa K."/>
            <person name="Tsugane M."/>
            <person name="Tsuji K."/>
            <person name="Ueda S."/>
            <person name="Waki K."/>
            <person name="Yamagata H."/>
            <person name="Yamamoto M."/>
            <person name="Yamamoto S."/>
            <person name="Yamane H."/>
            <person name="Yoshiki S."/>
            <person name="Yoshihara R."/>
            <person name="Yukawa K."/>
            <person name="Zhong H."/>
            <person name="Yano M."/>
            <person name="Yuan Q."/>
            <person name="Ouyang S."/>
            <person name="Liu J."/>
            <person name="Jones K.M."/>
            <person name="Gansberger K."/>
            <person name="Moffat K."/>
            <person name="Hill J."/>
            <person name="Bera J."/>
            <person name="Fadrosh D."/>
            <person name="Jin S."/>
            <person name="Johri S."/>
            <person name="Kim M."/>
            <person name="Overton L."/>
            <person name="Reardon M."/>
            <person name="Tsitrin T."/>
            <person name="Vuong H."/>
            <person name="Weaver B."/>
            <person name="Ciecko A."/>
            <person name="Tallon L."/>
            <person name="Jackson J."/>
            <person name="Pai G."/>
            <person name="Aken S.V."/>
            <person name="Utterback T."/>
            <person name="Reidmuller S."/>
            <person name="Feldblyum T."/>
            <person name="Hsiao J."/>
            <person name="Zismann V."/>
            <person name="Iobst S."/>
            <person name="de Vazeille A.R."/>
            <person name="Buell C.R."/>
            <person name="Ying K."/>
            <person name="Li Y."/>
            <person name="Lu T."/>
            <person name="Huang Y."/>
            <person name="Zhao Q."/>
            <person name="Feng Q."/>
            <person name="Zhang L."/>
            <person name="Zhu J."/>
            <person name="Weng Q."/>
            <person name="Mu J."/>
            <person name="Lu Y."/>
            <person name="Fan D."/>
            <person name="Liu Y."/>
            <person name="Guan J."/>
            <person name="Zhang Y."/>
            <person name="Yu S."/>
            <person name="Liu X."/>
            <person name="Zhang Y."/>
            <person name="Hong G."/>
            <person name="Han B."/>
            <person name="Choisne N."/>
            <person name="Demange N."/>
            <person name="Orjeda G."/>
            <person name="Samain S."/>
            <person name="Cattolico L."/>
            <person name="Pelletier E."/>
            <person name="Couloux A."/>
            <person name="Segurens B."/>
            <person name="Wincker P."/>
            <person name="D'Hont A."/>
            <person name="Scarpelli C."/>
            <person name="Weissenbach J."/>
            <person name="Salanoubat M."/>
            <person name="Quetier F."/>
            <person name="Yu Y."/>
            <person name="Kim H.R."/>
            <person name="Rambo T."/>
            <person name="Currie J."/>
            <person name="Collura K."/>
            <person name="Luo M."/>
            <person name="Yang T."/>
            <person name="Ammiraju J.S.S."/>
            <person name="Engler F."/>
            <person name="Soderlund C."/>
            <person name="Wing R.A."/>
            <person name="Palmer L.E."/>
            <person name="de la Bastide M."/>
            <person name="Spiegel L."/>
            <person name="Nascimento L."/>
            <person name="Zutavern T."/>
            <person name="O'Shaughnessy A."/>
            <person name="Dike S."/>
            <person name="Dedhia N."/>
            <person name="Preston R."/>
            <person name="Balija V."/>
            <person name="McCombie W.R."/>
            <person name="Chow T."/>
            <person name="Chen H."/>
            <person name="Chung M."/>
            <person name="Chen C."/>
            <person name="Shaw J."/>
            <person name="Wu H."/>
            <person name="Hsiao K."/>
            <person name="Chao Y."/>
            <person name="Chu M."/>
            <person name="Cheng C."/>
            <person name="Hour A."/>
            <person name="Lee P."/>
            <person name="Lin S."/>
            <person name="Lin Y."/>
            <person name="Liou J."/>
            <person name="Liu S."/>
            <person name="Hsing Y."/>
            <person name="Raghuvanshi S."/>
            <person name="Mohanty A."/>
            <person name="Bharti A.K."/>
            <person name="Gaur A."/>
            <person name="Gupta V."/>
            <person name="Kumar D."/>
            <person name="Ravi V."/>
            <person name="Vij S."/>
            <person name="Kapur A."/>
            <person name="Khurana P."/>
            <person name="Khurana P."/>
            <person name="Khurana J.P."/>
            <person name="Tyagi A.K."/>
            <person name="Gaikwad K."/>
            <person name="Singh A."/>
            <person name="Dalal V."/>
            <person name="Srivastava S."/>
            <person name="Dixit A."/>
            <person name="Pal A.K."/>
            <person name="Ghazi I.A."/>
            <person name="Yadav M."/>
            <person name="Pandit A."/>
            <person name="Bhargava A."/>
            <person name="Sureshbabu K."/>
            <person name="Batra K."/>
            <person name="Sharma T.R."/>
            <person name="Mohapatra T."/>
            <person name="Singh N.K."/>
            <person name="Messing J."/>
            <person name="Nelson A.B."/>
            <person name="Fuks G."/>
            <person name="Kavchok S."/>
            <person name="Keizer G."/>
            <person name="Linton E."/>
            <person name="Llaca V."/>
            <person name="Song R."/>
            <person name="Tanyolac B."/>
            <person name="Young S."/>
            <person name="Ho-Il K."/>
            <person name="Hahn J.H."/>
            <person name="Sangsakoo G."/>
            <person name="Vanavichit A."/>
            <person name="de Mattos Luiz.A.T."/>
            <person name="Zimmer P.D."/>
            <person name="Malone G."/>
            <person name="Dellagostin O."/>
            <person name="de Oliveira A.C."/>
            <person name="Bevan M."/>
            <person name="Bancroft I."/>
            <person name="Minx P."/>
            <person name="Cordum H."/>
            <person name="Wilson R."/>
            <person name="Cheng Z."/>
            <person name="Jin W."/>
            <person name="Jiang J."/>
            <person name="Leong S.A."/>
            <person name="Iwama H."/>
            <person name="Gojobori T."/>
            <person name="Itoh T."/>
            <person name="Niimura Y."/>
            <person name="Fujii Y."/>
            <person name="Habara T."/>
            <person name="Sakai H."/>
            <person name="Sato Y."/>
            <person name="Wilson G."/>
            <person name="Kumar K."/>
            <person name="McCouch S."/>
            <person name="Juretic N."/>
            <person name="Hoen D."/>
            <person name="Wright S."/>
            <person name="Bruskiewich R."/>
            <person name="Bureau T."/>
            <person name="Miyao A."/>
            <person name="Hirochika H."/>
            <person name="Nishikawa T."/>
            <person name="Kadowaki K."/>
            <person name="Sugiura M."/>
            <person name="Burr B."/>
            <person name="Sasaki T."/>
        </authorList>
    </citation>
    <scope>NUCLEOTIDE SEQUENCE [LARGE SCALE GENOMIC DNA]</scope>
    <source>
        <strain evidence="2">cv. Nipponbare</strain>
    </source>
</reference>
<dbReference type="AlphaFoldDB" id="A0A0P0W6E3"/>
<accession>A0A0P0W6E3</accession>
<proteinExistence type="predicted"/>
<sequence>MPASACLLFQFFLPGCESPIPSPIWICMYTRELREIRIACTKFTEITAVS</sequence>
<protein>
    <submittedName>
        <fullName evidence="1">Os04g0103400 protein</fullName>
    </submittedName>
</protein>
<evidence type="ECO:0000313" key="2">
    <source>
        <dbReference type="Proteomes" id="UP000059680"/>
    </source>
</evidence>
<dbReference type="EMBL" id="AP014960">
    <property type="protein sequence ID" value="BAS87517.1"/>
    <property type="molecule type" value="Genomic_DNA"/>
</dbReference>